<organism evidence="2">
    <name type="scientific">Arundo donax</name>
    <name type="common">Giant reed</name>
    <name type="synonym">Donax arundinaceus</name>
    <dbReference type="NCBI Taxonomy" id="35708"/>
    <lineage>
        <taxon>Eukaryota</taxon>
        <taxon>Viridiplantae</taxon>
        <taxon>Streptophyta</taxon>
        <taxon>Embryophyta</taxon>
        <taxon>Tracheophyta</taxon>
        <taxon>Spermatophyta</taxon>
        <taxon>Magnoliopsida</taxon>
        <taxon>Liliopsida</taxon>
        <taxon>Poales</taxon>
        <taxon>Poaceae</taxon>
        <taxon>PACMAD clade</taxon>
        <taxon>Arundinoideae</taxon>
        <taxon>Arundineae</taxon>
        <taxon>Arundo</taxon>
    </lineage>
</organism>
<protein>
    <submittedName>
        <fullName evidence="2">Acyl-desaturase</fullName>
    </submittedName>
</protein>
<sequence length="97" mass="11054">MGDLKMHLTWRSIGFFNSFNPVDGGGHGHHRRRPIGPPPPLRARRQRRRGRRPQRRHEDHSQHRLLPAPARISTRRTLSAAEAGILGARGRLHSARA</sequence>
<accession>A0A0A9EE20</accession>
<name>A0A0A9EE20_ARUDO</name>
<reference evidence="2" key="1">
    <citation type="submission" date="2014-09" db="EMBL/GenBank/DDBJ databases">
        <authorList>
            <person name="Magalhaes I.L.F."/>
            <person name="Oliveira U."/>
            <person name="Santos F.R."/>
            <person name="Vidigal T.H.D.A."/>
            <person name="Brescovit A.D."/>
            <person name="Santos A.J."/>
        </authorList>
    </citation>
    <scope>NUCLEOTIDE SEQUENCE</scope>
    <source>
        <tissue evidence="2">Shoot tissue taken approximately 20 cm above the soil surface</tissue>
    </source>
</reference>
<dbReference type="EMBL" id="GBRH01198881">
    <property type="protein sequence ID" value="JAD99014.1"/>
    <property type="molecule type" value="Transcribed_RNA"/>
</dbReference>
<feature type="compositionally biased region" description="Basic residues" evidence="1">
    <location>
        <begin position="42"/>
        <end position="55"/>
    </location>
</feature>
<feature type="region of interest" description="Disordered" evidence="1">
    <location>
        <begin position="19"/>
        <end position="77"/>
    </location>
</feature>
<reference evidence="2" key="2">
    <citation type="journal article" date="2015" name="Data Brief">
        <title>Shoot transcriptome of the giant reed, Arundo donax.</title>
        <authorList>
            <person name="Barrero R.A."/>
            <person name="Guerrero F.D."/>
            <person name="Moolhuijzen P."/>
            <person name="Goolsby J.A."/>
            <person name="Tidwell J."/>
            <person name="Bellgard S.E."/>
            <person name="Bellgard M.I."/>
        </authorList>
    </citation>
    <scope>NUCLEOTIDE SEQUENCE</scope>
    <source>
        <tissue evidence="2">Shoot tissue taken approximately 20 cm above the soil surface</tissue>
    </source>
</reference>
<evidence type="ECO:0000313" key="2">
    <source>
        <dbReference type="EMBL" id="JAD99014.1"/>
    </source>
</evidence>
<proteinExistence type="predicted"/>
<dbReference type="AlphaFoldDB" id="A0A0A9EE20"/>
<evidence type="ECO:0000256" key="1">
    <source>
        <dbReference type="SAM" id="MobiDB-lite"/>
    </source>
</evidence>